<dbReference type="EMBL" id="BART01009293">
    <property type="protein sequence ID" value="GAG66080.1"/>
    <property type="molecule type" value="Genomic_DNA"/>
</dbReference>
<proteinExistence type="predicted"/>
<gene>
    <name evidence="1" type="ORF">S01H4_20639</name>
</gene>
<organism evidence="1">
    <name type="scientific">marine sediment metagenome</name>
    <dbReference type="NCBI Taxonomy" id="412755"/>
    <lineage>
        <taxon>unclassified sequences</taxon>
        <taxon>metagenomes</taxon>
        <taxon>ecological metagenomes</taxon>
    </lineage>
</organism>
<comment type="caution">
    <text evidence="1">The sequence shown here is derived from an EMBL/GenBank/DDBJ whole genome shotgun (WGS) entry which is preliminary data.</text>
</comment>
<reference evidence="1" key="1">
    <citation type="journal article" date="2014" name="Front. Microbiol.">
        <title>High frequency of phylogenetically diverse reductive dehalogenase-homologous genes in deep subseafloor sedimentary metagenomes.</title>
        <authorList>
            <person name="Kawai M."/>
            <person name="Futagami T."/>
            <person name="Toyoda A."/>
            <person name="Takaki Y."/>
            <person name="Nishi S."/>
            <person name="Hori S."/>
            <person name="Arai W."/>
            <person name="Tsubouchi T."/>
            <person name="Morono Y."/>
            <person name="Uchiyama I."/>
            <person name="Ito T."/>
            <person name="Fujiyama A."/>
            <person name="Inagaki F."/>
            <person name="Takami H."/>
        </authorList>
    </citation>
    <scope>NUCLEOTIDE SEQUENCE</scope>
    <source>
        <strain evidence="1">Expedition CK06-06</strain>
    </source>
</reference>
<name>X0Z9N7_9ZZZZ</name>
<sequence>MEDKLIKEDIGLVDEILELCKNLVSIESHAFGSYVSSKNEKFLKISKKARQLRTKYLSVITKNESQGWCISKHICECLMRLQECYTRFLSTNQVEEAKICAKDYFDMYALFILLNDLDKDIKTKSSA</sequence>
<dbReference type="AlphaFoldDB" id="X0Z9N7"/>
<accession>X0Z9N7</accession>
<evidence type="ECO:0000313" key="1">
    <source>
        <dbReference type="EMBL" id="GAG66080.1"/>
    </source>
</evidence>
<protein>
    <submittedName>
        <fullName evidence="1">Uncharacterized protein</fullName>
    </submittedName>
</protein>